<organism evidence="1 2">
    <name type="scientific">Ladona fulva</name>
    <name type="common">Scarce chaser dragonfly</name>
    <name type="synonym">Libellula fulva</name>
    <dbReference type="NCBI Taxonomy" id="123851"/>
    <lineage>
        <taxon>Eukaryota</taxon>
        <taxon>Metazoa</taxon>
        <taxon>Ecdysozoa</taxon>
        <taxon>Arthropoda</taxon>
        <taxon>Hexapoda</taxon>
        <taxon>Insecta</taxon>
        <taxon>Pterygota</taxon>
        <taxon>Palaeoptera</taxon>
        <taxon>Odonata</taxon>
        <taxon>Epiprocta</taxon>
        <taxon>Anisoptera</taxon>
        <taxon>Libelluloidea</taxon>
        <taxon>Libellulidae</taxon>
        <taxon>Ladona</taxon>
    </lineage>
</organism>
<dbReference type="AlphaFoldDB" id="A0A8K0KFA8"/>
<reference evidence="1" key="2">
    <citation type="submission" date="2017-10" db="EMBL/GenBank/DDBJ databases">
        <title>Ladona fulva Genome sequencing and assembly.</title>
        <authorList>
            <person name="Murali S."/>
            <person name="Richards S."/>
            <person name="Bandaranaike D."/>
            <person name="Bellair M."/>
            <person name="Blankenburg K."/>
            <person name="Chao H."/>
            <person name="Dinh H."/>
            <person name="Doddapaneni H."/>
            <person name="Dugan-Rocha S."/>
            <person name="Elkadiri S."/>
            <person name="Gnanaolivu R."/>
            <person name="Hernandez B."/>
            <person name="Skinner E."/>
            <person name="Javaid M."/>
            <person name="Lee S."/>
            <person name="Li M."/>
            <person name="Ming W."/>
            <person name="Munidasa M."/>
            <person name="Muniz J."/>
            <person name="Nguyen L."/>
            <person name="Hughes D."/>
            <person name="Osuji N."/>
            <person name="Pu L.-L."/>
            <person name="Puazo M."/>
            <person name="Qu C."/>
            <person name="Quiroz J."/>
            <person name="Raj R."/>
            <person name="Weissenberger G."/>
            <person name="Xin Y."/>
            <person name="Zou X."/>
            <person name="Han Y."/>
            <person name="Worley K."/>
            <person name="Muzny D."/>
            <person name="Gibbs R."/>
        </authorList>
    </citation>
    <scope>NUCLEOTIDE SEQUENCE</scope>
    <source>
        <strain evidence="1">Sampled in the wild</strain>
    </source>
</reference>
<accession>A0A8K0KFA8</accession>
<feature type="non-terminal residue" evidence="1">
    <location>
        <position position="1"/>
    </location>
</feature>
<proteinExistence type="predicted"/>
<sequence>MLPSLVNKELVDRLPFIATHSYSETEHLLGKERSLQYQVLEDWGLTDRVQVICCDTTASNTGRENGAGILLAQQHVEDIYLLPLMTTYNNHYH</sequence>
<dbReference type="EMBL" id="KZ308546">
    <property type="protein sequence ID" value="KAG8231283.1"/>
    <property type="molecule type" value="Genomic_DNA"/>
</dbReference>
<protein>
    <submittedName>
        <fullName evidence="1">Uncharacterized protein</fullName>
    </submittedName>
</protein>
<evidence type="ECO:0000313" key="2">
    <source>
        <dbReference type="Proteomes" id="UP000792457"/>
    </source>
</evidence>
<comment type="caution">
    <text evidence="1">The sequence shown here is derived from an EMBL/GenBank/DDBJ whole genome shotgun (WGS) entry which is preliminary data.</text>
</comment>
<dbReference type="Proteomes" id="UP000792457">
    <property type="component" value="Unassembled WGS sequence"/>
</dbReference>
<gene>
    <name evidence="1" type="ORF">J437_LFUL010321</name>
</gene>
<keyword evidence="2" id="KW-1185">Reference proteome</keyword>
<reference evidence="1" key="1">
    <citation type="submission" date="2013-04" db="EMBL/GenBank/DDBJ databases">
        <authorList>
            <person name="Qu J."/>
            <person name="Murali S.C."/>
            <person name="Bandaranaike D."/>
            <person name="Bellair M."/>
            <person name="Blankenburg K."/>
            <person name="Chao H."/>
            <person name="Dinh H."/>
            <person name="Doddapaneni H."/>
            <person name="Downs B."/>
            <person name="Dugan-Rocha S."/>
            <person name="Elkadiri S."/>
            <person name="Gnanaolivu R.D."/>
            <person name="Hernandez B."/>
            <person name="Javaid M."/>
            <person name="Jayaseelan J.C."/>
            <person name="Lee S."/>
            <person name="Li M."/>
            <person name="Ming W."/>
            <person name="Munidasa M."/>
            <person name="Muniz J."/>
            <person name="Nguyen L."/>
            <person name="Ongeri F."/>
            <person name="Osuji N."/>
            <person name="Pu L.-L."/>
            <person name="Puazo M."/>
            <person name="Qu C."/>
            <person name="Quiroz J."/>
            <person name="Raj R."/>
            <person name="Weissenberger G."/>
            <person name="Xin Y."/>
            <person name="Zou X."/>
            <person name="Han Y."/>
            <person name="Richards S."/>
            <person name="Worley K."/>
            <person name="Muzny D."/>
            <person name="Gibbs R."/>
        </authorList>
    </citation>
    <scope>NUCLEOTIDE SEQUENCE</scope>
    <source>
        <strain evidence="1">Sampled in the wild</strain>
    </source>
</reference>
<dbReference type="OrthoDB" id="6626331at2759"/>
<name>A0A8K0KFA8_LADFU</name>
<evidence type="ECO:0000313" key="1">
    <source>
        <dbReference type="EMBL" id="KAG8231283.1"/>
    </source>
</evidence>